<evidence type="ECO:0000313" key="3">
    <source>
        <dbReference type="Proteomes" id="UP000653472"/>
    </source>
</evidence>
<feature type="compositionally biased region" description="Low complexity" evidence="1">
    <location>
        <begin position="143"/>
        <end position="156"/>
    </location>
</feature>
<feature type="region of interest" description="Disordered" evidence="1">
    <location>
        <begin position="246"/>
        <end position="275"/>
    </location>
</feature>
<evidence type="ECO:0000313" key="2">
    <source>
        <dbReference type="EMBL" id="NKF21554.1"/>
    </source>
</evidence>
<organism evidence="2 3">
    <name type="scientific">Solimonas marina</name>
    <dbReference type="NCBI Taxonomy" id="2714601"/>
    <lineage>
        <taxon>Bacteria</taxon>
        <taxon>Pseudomonadati</taxon>
        <taxon>Pseudomonadota</taxon>
        <taxon>Gammaproteobacteria</taxon>
        <taxon>Nevskiales</taxon>
        <taxon>Nevskiaceae</taxon>
        <taxon>Solimonas</taxon>
    </lineage>
</organism>
<feature type="region of interest" description="Disordered" evidence="1">
    <location>
        <begin position="121"/>
        <end position="159"/>
    </location>
</feature>
<evidence type="ECO:0000256" key="1">
    <source>
        <dbReference type="SAM" id="MobiDB-lite"/>
    </source>
</evidence>
<dbReference type="EMBL" id="JAAVXB010000002">
    <property type="protein sequence ID" value="NKF21554.1"/>
    <property type="molecule type" value="Genomic_DNA"/>
</dbReference>
<evidence type="ECO:0008006" key="4">
    <source>
        <dbReference type="Google" id="ProtNLM"/>
    </source>
</evidence>
<feature type="compositionally biased region" description="Basic and acidic residues" evidence="1">
    <location>
        <begin position="131"/>
        <end position="142"/>
    </location>
</feature>
<dbReference type="AlphaFoldDB" id="A0A969W7X9"/>
<comment type="caution">
    <text evidence="2">The sequence shown here is derived from an EMBL/GenBank/DDBJ whole genome shotgun (WGS) entry which is preliminary data.</text>
</comment>
<gene>
    <name evidence="2" type="ORF">G7Y82_04435</name>
</gene>
<dbReference type="Proteomes" id="UP000653472">
    <property type="component" value="Unassembled WGS sequence"/>
</dbReference>
<protein>
    <recommendedName>
        <fullName evidence="4">Helix-turn-helix domain-containing protein</fullName>
    </recommendedName>
</protein>
<sequence length="275" mass="30285">MARIRTVKPDFWKHEGLSSLPEATHMLAAALLNYADDEGYFNAHPGLVKAECCPLREPSVSVHDSISALACIGYLRLGTGNDGRRYAHIVSFDEHQRVNRATPSKIKDLAILWDDAVSAHPQLSEPSLPEGKGREEEKEQGREYAPSSADAASPPSHVELDPLEFSLAPEEPPRLEVTPPVITLPTNTGADYGITAELVADWQRTYPAVDVMAALQRMRAWCNANPKLRKTSSGMQRFVNNWLSREQDRAGVRAPPRAGPSRLQTPDPGTEYGDL</sequence>
<dbReference type="RefSeq" id="WP_168146811.1">
    <property type="nucleotide sequence ID" value="NZ_JAAVXB010000002.1"/>
</dbReference>
<proteinExistence type="predicted"/>
<keyword evidence="3" id="KW-1185">Reference proteome</keyword>
<name>A0A969W7X9_9GAMM</name>
<reference evidence="2" key="1">
    <citation type="submission" date="2020-03" db="EMBL/GenBank/DDBJ databases">
        <title>Solimonas marina sp. nov., isolated from deep seawater of the Pacific Ocean.</title>
        <authorList>
            <person name="Liu X."/>
            <person name="Lai Q."/>
            <person name="Sun F."/>
            <person name="Gai Y."/>
            <person name="Li G."/>
            <person name="Shao Z."/>
        </authorList>
    </citation>
    <scope>NUCLEOTIDE SEQUENCE</scope>
    <source>
        <strain evidence="2">C16B3</strain>
    </source>
</reference>
<accession>A0A969W7X9</accession>